<comment type="caution">
    <text evidence="2">The sequence shown here is derived from an EMBL/GenBank/DDBJ whole genome shotgun (WGS) entry which is preliminary data.</text>
</comment>
<protein>
    <submittedName>
        <fullName evidence="2">Uncharacterized protein</fullName>
    </submittedName>
</protein>
<proteinExistence type="predicted"/>
<feature type="compositionally biased region" description="Polar residues" evidence="1">
    <location>
        <begin position="118"/>
        <end position="135"/>
    </location>
</feature>
<dbReference type="EMBL" id="CAXAMN010003414">
    <property type="protein sequence ID" value="CAK9004509.1"/>
    <property type="molecule type" value="Genomic_DNA"/>
</dbReference>
<feature type="compositionally biased region" description="Basic and acidic residues" evidence="1">
    <location>
        <begin position="136"/>
        <end position="155"/>
    </location>
</feature>
<sequence>MLIDAQRQIRPGDQAGSCFHALGPNWWDQIYHQPAGHDLPLHQRPKRIAEAGNGDVLPQLKKLRLSEGEDGDMLVDTEDSVVFVENFWKGPRTQRLSSICVVTLSKCFRHSYGPSGGRNWQSQAEATDRSASQDSKPSDEGSRGDASQERRARIQQRAWDEMQRYRQALRNCEAGLAIRHCA</sequence>
<gene>
    <name evidence="2" type="ORF">CCMP2556_LOCUS7700</name>
</gene>
<name>A0ABP0ISK7_9DINO</name>
<feature type="region of interest" description="Disordered" evidence="1">
    <location>
        <begin position="114"/>
        <end position="155"/>
    </location>
</feature>
<organism evidence="2 3">
    <name type="scientific">Durusdinium trenchii</name>
    <dbReference type="NCBI Taxonomy" id="1381693"/>
    <lineage>
        <taxon>Eukaryota</taxon>
        <taxon>Sar</taxon>
        <taxon>Alveolata</taxon>
        <taxon>Dinophyceae</taxon>
        <taxon>Suessiales</taxon>
        <taxon>Symbiodiniaceae</taxon>
        <taxon>Durusdinium</taxon>
    </lineage>
</organism>
<dbReference type="Proteomes" id="UP001642484">
    <property type="component" value="Unassembled WGS sequence"/>
</dbReference>
<evidence type="ECO:0000313" key="3">
    <source>
        <dbReference type="Proteomes" id="UP001642484"/>
    </source>
</evidence>
<keyword evidence="3" id="KW-1185">Reference proteome</keyword>
<evidence type="ECO:0000256" key="1">
    <source>
        <dbReference type="SAM" id="MobiDB-lite"/>
    </source>
</evidence>
<reference evidence="2 3" key="1">
    <citation type="submission" date="2024-02" db="EMBL/GenBank/DDBJ databases">
        <authorList>
            <person name="Chen Y."/>
            <person name="Shah S."/>
            <person name="Dougan E. K."/>
            <person name="Thang M."/>
            <person name="Chan C."/>
        </authorList>
    </citation>
    <scope>NUCLEOTIDE SEQUENCE [LARGE SCALE GENOMIC DNA]</scope>
</reference>
<accession>A0ABP0ISK7</accession>
<evidence type="ECO:0000313" key="2">
    <source>
        <dbReference type="EMBL" id="CAK9004509.1"/>
    </source>
</evidence>